<feature type="region of interest" description="Disordered" evidence="1">
    <location>
        <begin position="236"/>
        <end position="266"/>
    </location>
</feature>
<dbReference type="AlphaFoldDB" id="A0A9W7EDN0"/>
<feature type="region of interest" description="Disordered" evidence="1">
    <location>
        <begin position="312"/>
        <end position="340"/>
    </location>
</feature>
<protein>
    <submittedName>
        <fullName evidence="2">Uncharacterized protein</fullName>
    </submittedName>
</protein>
<accession>A0A9W7EDN0</accession>
<proteinExistence type="predicted"/>
<feature type="region of interest" description="Disordered" evidence="1">
    <location>
        <begin position="360"/>
        <end position="393"/>
    </location>
</feature>
<feature type="compositionally biased region" description="Low complexity" evidence="1">
    <location>
        <begin position="361"/>
        <end position="385"/>
    </location>
</feature>
<feature type="compositionally biased region" description="Basic and acidic residues" evidence="1">
    <location>
        <begin position="550"/>
        <end position="561"/>
    </location>
</feature>
<comment type="caution">
    <text evidence="2">The sequence shown here is derived from an EMBL/GenBank/DDBJ whole genome shotgun (WGS) entry which is preliminary data.</text>
</comment>
<evidence type="ECO:0000313" key="3">
    <source>
        <dbReference type="Proteomes" id="UP001165085"/>
    </source>
</evidence>
<name>A0A9W7EDN0_9STRA</name>
<feature type="compositionally biased region" description="Polar residues" evidence="1">
    <location>
        <begin position="74"/>
        <end position="86"/>
    </location>
</feature>
<gene>
    <name evidence="2" type="ORF">TrST_g9861</name>
</gene>
<keyword evidence="3" id="KW-1185">Reference proteome</keyword>
<dbReference type="EMBL" id="BRXY01000158">
    <property type="protein sequence ID" value="GMH72553.1"/>
    <property type="molecule type" value="Genomic_DNA"/>
</dbReference>
<feature type="region of interest" description="Disordered" evidence="1">
    <location>
        <begin position="508"/>
        <end position="561"/>
    </location>
</feature>
<dbReference type="Proteomes" id="UP001165085">
    <property type="component" value="Unassembled WGS sequence"/>
</dbReference>
<reference evidence="3" key="1">
    <citation type="journal article" date="2023" name="Commun. Biol.">
        <title>Genome analysis of Parmales, the sister group of diatoms, reveals the evolutionary specialization of diatoms from phago-mixotrophs to photoautotrophs.</title>
        <authorList>
            <person name="Ban H."/>
            <person name="Sato S."/>
            <person name="Yoshikawa S."/>
            <person name="Yamada K."/>
            <person name="Nakamura Y."/>
            <person name="Ichinomiya M."/>
            <person name="Sato N."/>
            <person name="Blanc-Mathieu R."/>
            <person name="Endo H."/>
            <person name="Kuwata A."/>
            <person name="Ogata H."/>
        </authorList>
    </citation>
    <scope>NUCLEOTIDE SEQUENCE [LARGE SCALE GENOMIC DNA]</scope>
    <source>
        <strain evidence="3">NIES 3701</strain>
    </source>
</reference>
<organism evidence="2 3">
    <name type="scientific">Triparma strigata</name>
    <dbReference type="NCBI Taxonomy" id="1606541"/>
    <lineage>
        <taxon>Eukaryota</taxon>
        <taxon>Sar</taxon>
        <taxon>Stramenopiles</taxon>
        <taxon>Ochrophyta</taxon>
        <taxon>Bolidophyceae</taxon>
        <taxon>Parmales</taxon>
        <taxon>Triparmaceae</taxon>
        <taxon>Triparma</taxon>
    </lineage>
</organism>
<evidence type="ECO:0000256" key="1">
    <source>
        <dbReference type="SAM" id="MobiDB-lite"/>
    </source>
</evidence>
<feature type="region of interest" description="Disordered" evidence="1">
    <location>
        <begin position="1"/>
        <end position="88"/>
    </location>
</feature>
<feature type="compositionally biased region" description="Basic and acidic residues" evidence="1">
    <location>
        <begin position="524"/>
        <end position="541"/>
    </location>
</feature>
<dbReference type="OrthoDB" id="199590at2759"/>
<evidence type="ECO:0000313" key="2">
    <source>
        <dbReference type="EMBL" id="GMH72553.1"/>
    </source>
</evidence>
<feature type="compositionally biased region" description="Polar residues" evidence="1">
    <location>
        <begin position="51"/>
        <end position="61"/>
    </location>
</feature>
<sequence length="641" mass="72425">MMGNILSRESNKVMDGLALGAEPKSRIPLENVFNNTPTHQPKPRGRPPVSKPSSAGVQTTLPKGRVLRPPNPPSTLDDSMGSSAITVTDGRRRAALRIKARIQEERRLGIRKKKLSKAELARKSKKQFLEKPPWNDDNAVGGDGVNGEKAFRQRSLNQKISMRENKRQVAIKKAIVEFERRGDEENRGGAVRLSTASGLGFVPPPKQHTAPRNLNVRHSTWVYSDMASRTHNDPVIKKSFTDRSNGTPLRTRYMSSPRQSIEAGTNPATLVTRATSPFDADKLRGLGFAVPKEDRNSKSKRTVVEKEPDFIDIPEYKERRHAGRSRSPSPGRSKLQLQQQQEVASLASAIENLSSMIGGMQQQQQHLQQQQPQFQQFQQSQLPKQESFPPPTPLSALATTPIPQTPNQPYDSPFIMSHPDTAYYQQLQRPYEVLPPQQYDERRSLALQKLERYLSDMLVHEKMVETKMFEWEGREPLKKAGVDADGKNGRFMADDILQMEEVLKRYDADTKQSPTRTGEILFEPVKEKEKEGDGGGDRDSTGAEGTPIDQPRRRADEKNTSERIDLNIDCDKSMVERINRYRRDFARHREVGEASLLNSGYQQWQVVEVISDDLVKKLVDAVAKEVDDTMRKQAETIVNKL</sequence>
<feature type="compositionally biased region" description="Polar residues" evidence="1">
    <location>
        <begin position="242"/>
        <end position="266"/>
    </location>
</feature>